<evidence type="ECO:0000313" key="2">
    <source>
        <dbReference type="EMBL" id="MBR0575692.1"/>
    </source>
</evidence>
<dbReference type="AlphaFoldDB" id="A0A941CN66"/>
<gene>
    <name evidence="2" type="ORF">KCG48_04970</name>
</gene>
<organism evidence="2 3">
    <name type="scientific">Proteiniclasticum sediminis</name>
    <dbReference type="NCBI Taxonomy" id="2804028"/>
    <lineage>
        <taxon>Bacteria</taxon>
        <taxon>Bacillati</taxon>
        <taxon>Bacillota</taxon>
        <taxon>Clostridia</taxon>
        <taxon>Eubacteriales</taxon>
        <taxon>Clostridiaceae</taxon>
        <taxon>Proteiniclasticum</taxon>
    </lineage>
</organism>
<proteinExistence type="predicted"/>
<dbReference type="InterPro" id="IPR003615">
    <property type="entry name" value="HNH_nuc"/>
</dbReference>
<dbReference type="InterPro" id="IPR002711">
    <property type="entry name" value="HNH"/>
</dbReference>
<dbReference type="SMART" id="SM00507">
    <property type="entry name" value="HNHc"/>
    <property type="match status" value="1"/>
</dbReference>
<dbReference type="CDD" id="cd00085">
    <property type="entry name" value="HNHc"/>
    <property type="match status" value="1"/>
</dbReference>
<accession>A0A941CN66</accession>
<dbReference type="GO" id="GO:0008270">
    <property type="term" value="F:zinc ion binding"/>
    <property type="evidence" value="ECO:0007669"/>
    <property type="project" value="InterPro"/>
</dbReference>
<keyword evidence="2" id="KW-0540">Nuclease</keyword>
<evidence type="ECO:0000259" key="1">
    <source>
        <dbReference type="SMART" id="SM00507"/>
    </source>
</evidence>
<sequence length="127" mass="15274">MLVKSCRRCGRTIPYPLAYCEECRPAIEEQKEINQKLREQRYNKKRSTKADPKYRAFYRSQDWITLARVYLQDHEYHCEDCKAMAAEVHHVVPIQTADGWLRRLDYDNLRALCIRCHNKAHDRFTVQ</sequence>
<feature type="domain" description="HNH nuclease" evidence="1">
    <location>
        <begin position="65"/>
        <end position="118"/>
    </location>
</feature>
<dbReference type="Proteomes" id="UP000675379">
    <property type="component" value="Unassembled WGS sequence"/>
</dbReference>
<dbReference type="GO" id="GO:0004519">
    <property type="term" value="F:endonuclease activity"/>
    <property type="evidence" value="ECO:0007669"/>
    <property type="project" value="UniProtKB-KW"/>
</dbReference>
<reference evidence="2" key="1">
    <citation type="submission" date="2021-04" db="EMBL/GenBank/DDBJ databases">
        <title>Proteiniclasticum sedimins sp. nov., an obligate anaerobic bacterium isolated from anaerobic sludge.</title>
        <authorList>
            <person name="Liu J."/>
        </authorList>
    </citation>
    <scope>NUCLEOTIDE SEQUENCE</scope>
    <source>
        <strain evidence="2">BAD-10</strain>
    </source>
</reference>
<dbReference type="Pfam" id="PF01844">
    <property type="entry name" value="HNH"/>
    <property type="match status" value="1"/>
</dbReference>
<keyword evidence="3" id="KW-1185">Reference proteome</keyword>
<keyword evidence="2" id="KW-0378">Hydrolase</keyword>
<name>A0A941CN66_9CLOT</name>
<dbReference type="Gene3D" id="1.10.30.50">
    <property type="match status" value="1"/>
</dbReference>
<dbReference type="EMBL" id="JAGSCS010000004">
    <property type="protein sequence ID" value="MBR0575692.1"/>
    <property type="molecule type" value="Genomic_DNA"/>
</dbReference>
<protein>
    <submittedName>
        <fullName evidence="2">HNH endonuclease</fullName>
    </submittedName>
</protein>
<dbReference type="GO" id="GO:0003676">
    <property type="term" value="F:nucleic acid binding"/>
    <property type="evidence" value="ECO:0007669"/>
    <property type="project" value="InterPro"/>
</dbReference>
<evidence type="ECO:0000313" key="3">
    <source>
        <dbReference type="Proteomes" id="UP000675379"/>
    </source>
</evidence>
<keyword evidence="2" id="KW-0255">Endonuclease</keyword>
<comment type="caution">
    <text evidence="2">The sequence shown here is derived from an EMBL/GenBank/DDBJ whole genome shotgun (WGS) entry which is preliminary data.</text>
</comment>
<dbReference type="RefSeq" id="WP_211800239.1">
    <property type="nucleotide sequence ID" value="NZ_JAGSCS010000004.1"/>
</dbReference>